<reference evidence="9 10" key="1">
    <citation type="submission" date="2016-10" db="EMBL/GenBank/DDBJ databases">
        <authorList>
            <person name="de Groot N.N."/>
        </authorList>
    </citation>
    <scope>NUCLEOTIDE SEQUENCE [LARGE SCALE GENOMIC DNA]</scope>
    <source>
        <strain evidence="9 10">MT12</strain>
    </source>
</reference>
<feature type="transmembrane region" description="Helical" evidence="7">
    <location>
        <begin position="143"/>
        <end position="163"/>
    </location>
</feature>
<dbReference type="Gene3D" id="1.20.1250.20">
    <property type="entry name" value="MFS general substrate transporter like domains"/>
    <property type="match status" value="2"/>
</dbReference>
<evidence type="ECO:0000256" key="7">
    <source>
        <dbReference type="SAM" id="Phobius"/>
    </source>
</evidence>
<feature type="transmembrane region" description="Helical" evidence="7">
    <location>
        <begin position="250"/>
        <end position="270"/>
    </location>
</feature>
<feature type="transmembrane region" description="Helical" evidence="7">
    <location>
        <begin position="105"/>
        <end position="131"/>
    </location>
</feature>
<dbReference type="Proteomes" id="UP000198992">
    <property type="component" value="Unassembled WGS sequence"/>
</dbReference>
<evidence type="ECO:0000256" key="2">
    <source>
        <dbReference type="ARBA" id="ARBA00022448"/>
    </source>
</evidence>
<evidence type="ECO:0000256" key="5">
    <source>
        <dbReference type="ARBA" id="ARBA00022989"/>
    </source>
</evidence>
<dbReference type="Pfam" id="PF07690">
    <property type="entry name" value="MFS_1"/>
    <property type="match status" value="1"/>
</dbReference>
<dbReference type="InterPro" id="IPR050171">
    <property type="entry name" value="MFS_Transporters"/>
</dbReference>
<feature type="transmembrane region" description="Helical" evidence="7">
    <location>
        <begin position="368"/>
        <end position="388"/>
    </location>
</feature>
<name>A0A1H4VLR6_9BRAD</name>
<dbReference type="PANTHER" id="PTHR23517">
    <property type="entry name" value="RESISTANCE PROTEIN MDTM, PUTATIVE-RELATED-RELATED"/>
    <property type="match status" value="1"/>
</dbReference>
<keyword evidence="2" id="KW-0813">Transport</keyword>
<feature type="transmembrane region" description="Helical" evidence="7">
    <location>
        <begin position="169"/>
        <end position="188"/>
    </location>
</feature>
<evidence type="ECO:0000256" key="3">
    <source>
        <dbReference type="ARBA" id="ARBA00022475"/>
    </source>
</evidence>
<dbReference type="InterPro" id="IPR011701">
    <property type="entry name" value="MFS"/>
</dbReference>
<keyword evidence="6 7" id="KW-0472">Membrane</keyword>
<feature type="transmembrane region" description="Helical" evidence="7">
    <location>
        <begin position="209"/>
        <end position="230"/>
    </location>
</feature>
<dbReference type="GO" id="GO:0005886">
    <property type="term" value="C:plasma membrane"/>
    <property type="evidence" value="ECO:0007669"/>
    <property type="project" value="UniProtKB-SubCell"/>
</dbReference>
<organism evidence="9 10">
    <name type="scientific">Bradyrhizobium erythrophlei</name>
    <dbReference type="NCBI Taxonomy" id="1437360"/>
    <lineage>
        <taxon>Bacteria</taxon>
        <taxon>Pseudomonadati</taxon>
        <taxon>Pseudomonadota</taxon>
        <taxon>Alphaproteobacteria</taxon>
        <taxon>Hyphomicrobiales</taxon>
        <taxon>Nitrobacteraceae</taxon>
        <taxon>Bradyrhizobium</taxon>
    </lineage>
</organism>
<keyword evidence="3" id="KW-1003">Cell membrane</keyword>
<dbReference type="EMBL" id="FNTH01000001">
    <property type="protein sequence ID" value="SEC81903.1"/>
    <property type="molecule type" value="Genomic_DNA"/>
</dbReference>
<proteinExistence type="predicted"/>
<feature type="transmembrane region" description="Helical" evidence="7">
    <location>
        <begin position="28"/>
        <end position="48"/>
    </location>
</feature>
<dbReference type="AlphaFoldDB" id="A0A1H4VLR6"/>
<keyword evidence="5 7" id="KW-1133">Transmembrane helix</keyword>
<dbReference type="RefSeq" id="WP_092116100.1">
    <property type="nucleotide sequence ID" value="NZ_FNTH01000001.1"/>
</dbReference>
<dbReference type="InterPro" id="IPR036259">
    <property type="entry name" value="MFS_trans_sf"/>
</dbReference>
<evidence type="ECO:0000256" key="6">
    <source>
        <dbReference type="ARBA" id="ARBA00023136"/>
    </source>
</evidence>
<evidence type="ECO:0000256" key="4">
    <source>
        <dbReference type="ARBA" id="ARBA00022692"/>
    </source>
</evidence>
<accession>A0A1H4VLR6</accession>
<feature type="transmembrane region" description="Helical" evidence="7">
    <location>
        <begin position="342"/>
        <end position="362"/>
    </location>
</feature>
<feature type="transmembrane region" description="Helical" evidence="7">
    <location>
        <begin position="80"/>
        <end position="99"/>
    </location>
</feature>
<sequence length="400" mass="42546">MSSPTNSPRNNPSRVISFVNAGHFIDHYAMLIFAAAVIIMGPALGMAYSELLPYATPGFIAFGAGSLITGWLGDRWSRRHMMVIFFVGIGLSMISVGFVQTPLQLGAALLAIGIFASIYHPVGTAMIVSYAEKLGAQMGINGVWGNLGVASSALVTGVIGQYLGWRWAFIVPGTVTVLVGIAFAMTVVHEDRKGSRQAAAQVRVAKQDMWRVVLSLLIVVIAISTTFNAVTVALPKLFAERLADLTRSPALLGVIAAGVYVFGAMTQYTIGKLLDKHSLKTVALPLSFMLAPFLYLAASLSNLPLIVVSIGIVMGAFGQVTVNDAMVGKYTTEEWRSRAYAVRYFVGFTAAGASVGLVAWLYDQGGFSMMLRAFAALCLLAIAAAIILPREIRTPATQAG</sequence>
<feature type="domain" description="Major facilitator superfamily (MFS) profile" evidence="8">
    <location>
        <begin position="15"/>
        <end position="393"/>
    </location>
</feature>
<evidence type="ECO:0000256" key="1">
    <source>
        <dbReference type="ARBA" id="ARBA00004651"/>
    </source>
</evidence>
<dbReference type="InterPro" id="IPR020846">
    <property type="entry name" value="MFS_dom"/>
</dbReference>
<comment type="subcellular location">
    <subcellularLocation>
        <location evidence="1">Cell membrane</location>
        <topology evidence="1">Multi-pass membrane protein</topology>
    </subcellularLocation>
</comment>
<protein>
    <submittedName>
        <fullName evidence="9">Predicted arabinose efflux permease, MFS family</fullName>
    </submittedName>
</protein>
<feature type="transmembrane region" description="Helical" evidence="7">
    <location>
        <begin position="282"/>
        <end position="298"/>
    </location>
</feature>
<dbReference type="PROSITE" id="PS50850">
    <property type="entry name" value="MFS"/>
    <property type="match status" value="1"/>
</dbReference>
<dbReference type="GO" id="GO:0022857">
    <property type="term" value="F:transmembrane transporter activity"/>
    <property type="evidence" value="ECO:0007669"/>
    <property type="project" value="InterPro"/>
</dbReference>
<dbReference type="PANTHER" id="PTHR23517:SF2">
    <property type="entry name" value="MULTIDRUG RESISTANCE PROTEIN MDTH"/>
    <property type="match status" value="1"/>
</dbReference>
<gene>
    <name evidence="9" type="ORF">SAMN05444164_2834</name>
</gene>
<evidence type="ECO:0000313" key="10">
    <source>
        <dbReference type="Proteomes" id="UP000198992"/>
    </source>
</evidence>
<feature type="transmembrane region" description="Helical" evidence="7">
    <location>
        <begin position="54"/>
        <end position="73"/>
    </location>
</feature>
<dbReference type="SUPFAM" id="SSF103473">
    <property type="entry name" value="MFS general substrate transporter"/>
    <property type="match status" value="1"/>
</dbReference>
<dbReference type="OrthoDB" id="8524807at2"/>
<keyword evidence="4 7" id="KW-0812">Transmembrane</keyword>
<feature type="transmembrane region" description="Helical" evidence="7">
    <location>
        <begin position="304"/>
        <end position="322"/>
    </location>
</feature>
<evidence type="ECO:0000313" key="9">
    <source>
        <dbReference type="EMBL" id="SEC81903.1"/>
    </source>
</evidence>
<evidence type="ECO:0000259" key="8">
    <source>
        <dbReference type="PROSITE" id="PS50850"/>
    </source>
</evidence>